<dbReference type="PROSITE" id="PS50157">
    <property type="entry name" value="ZINC_FINGER_C2H2_2"/>
    <property type="match status" value="8"/>
</dbReference>
<evidence type="ECO:0000256" key="2">
    <source>
        <dbReference type="ARBA" id="ARBA00022723"/>
    </source>
</evidence>
<feature type="region of interest" description="Disordered" evidence="8">
    <location>
        <begin position="1"/>
        <end position="29"/>
    </location>
</feature>
<feature type="domain" description="C2H2-type" evidence="9">
    <location>
        <begin position="489"/>
        <end position="516"/>
    </location>
</feature>
<dbReference type="PANTHER" id="PTHR23226">
    <property type="entry name" value="ZINC FINGER AND SCAN DOMAIN-CONTAINING"/>
    <property type="match status" value="1"/>
</dbReference>
<dbReference type="InterPro" id="IPR013087">
    <property type="entry name" value="Znf_C2H2_type"/>
</dbReference>
<organism evidence="10 11">
    <name type="scientific">Culex pipiens pipiens</name>
    <name type="common">Northern house mosquito</name>
    <dbReference type="NCBI Taxonomy" id="38569"/>
    <lineage>
        <taxon>Eukaryota</taxon>
        <taxon>Metazoa</taxon>
        <taxon>Ecdysozoa</taxon>
        <taxon>Arthropoda</taxon>
        <taxon>Hexapoda</taxon>
        <taxon>Insecta</taxon>
        <taxon>Pterygota</taxon>
        <taxon>Neoptera</taxon>
        <taxon>Endopterygota</taxon>
        <taxon>Diptera</taxon>
        <taxon>Nematocera</taxon>
        <taxon>Culicoidea</taxon>
        <taxon>Culicidae</taxon>
        <taxon>Culicinae</taxon>
        <taxon>Culicini</taxon>
        <taxon>Culex</taxon>
        <taxon>Culex</taxon>
    </lineage>
</organism>
<comment type="caution">
    <text evidence="10">The sequence shown here is derived from an EMBL/GenBank/DDBJ whole genome shotgun (WGS) entry which is preliminary data.</text>
</comment>
<feature type="domain" description="C2H2-type" evidence="9">
    <location>
        <begin position="348"/>
        <end position="375"/>
    </location>
</feature>
<dbReference type="SUPFAM" id="SSF57667">
    <property type="entry name" value="beta-beta-alpha zinc fingers"/>
    <property type="match status" value="4"/>
</dbReference>
<keyword evidence="2" id="KW-0479">Metal-binding</keyword>
<feature type="domain" description="C2H2-type" evidence="9">
    <location>
        <begin position="405"/>
        <end position="432"/>
    </location>
</feature>
<gene>
    <name evidence="10" type="ORF">pipiens_006080</name>
</gene>
<evidence type="ECO:0000256" key="7">
    <source>
        <dbReference type="PROSITE-ProRule" id="PRU00042"/>
    </source>
</evidence>
<protein>
    <recommendedName>
        <fullName evidence="9">C2H2-type domain-containing protein</fullName>
    </recommendedName>
</protein>
<evidence type="ECO:0000256" key="4">
    <source>
        <dbReference type="ARBA" id="ARBA00022771"/>
    </source>
</evidence>
<feature type="domain" description="C2H2-type" evidence="9">
    <location>
        <begin position="239"/>
        <end position="266"/>
    </location>
</feature>
<feature type="domain" description="C2H2-type" evidence="9">
    <location>
        <begin position="461"/>
        <end position="488"/>
    </location>
</feature>
<evidence type="ECO:0000259" key="9">
    <source>
        <dbReference type="PROSITE" id="PS50157"/>
    </source>
</evidence>
<evidence type="ECO:0000256" key="8">
    <source>
        <dbReference type="SAM" id="MobiDB-lite"/>
    </source>
</evidence>
<accession>A0ABD1DS75</accession>
<evidence type="ECO:0000256" key="5">
    <source>
        <dbReference type="ARBA" id="ARBA00022833"/>
    </source>
</evidence>
<dbReference type="SMART" id="SM00355">
    <property type="entry name" value="ZnF_C2H2"/>
    <property type="match status" value="9"/>
</dbReference>
<feature type="domain" description="C2H2-type" evidence="9">
    <location>
        <begin position="433"/>
        <end position="460"/>
    </location>
</feature>
<comment type="subcellular location">
    <subcellularLocation>
        <location evidence="1">Nucleus</location>
    </subcellularLocation>
</comment>
<dbReference type="Pfam" id="PF13912">
    <property type="entry name" value="zf-C2H2_6"/>
    <property type="match status" value="1"/>
</dbReference>
<dbReference type="Proteomes" id="UP001562425">
    <property type="component" value="Unassembled WGS sequence"/>
</dbReference>
<feature type="compositionally biased region" description="Basic and acidic residues" evidence="8">
    <location>
        <begin position="195"/>
        <end position="205"/>
    </location>
</feature>
<keyword evidence="6" id="KW-0539">Nucleus</keyword>
<sequence>MAKQKTQINSPNLLVPLPSAARQDSTVPEPCPEPTATYNLTEPLLEIFKEEPQLEIFKEEPMLDIPPDALEPLIEVILVPKPEPPIPTDTDPFPEVDLFCSLCLRPCTSGQVVDFSAKPSGRDKLALLLGVEIELGQCAICRSCWTMVETFADFREGCLKAVAWRARFSFGLDEVGDDWLSKEKWRQDSGANELPEEKPALKDEHDWVEDASYPDSPEGPPKKDSPSETNELPLAVKLHTCSVCSANFTNSYHLREHRNKHLGIKPYECRKGDCNKRFHVYNQRAKHERKCKGKQSLNSSVDQESSAAEEIILKVHPCSKCPRRFDTKAGFLTHNQKCKGPVESPPLSRCSICSMEFRFPKKLEAHMNKHNGIKPFKCRTEGCDKHFYGKVALNRHAEHCGRDKPICPLCGLQLSSRGGLYAHLKIHAGEPAAECDTCGKKFKSRKSLTRHQLVHSDERNYPCGVCGKALKSANALTVHRRIHTKEKPFGCVICGQGFAYKCLVKPHVKKCHAGED</sequence>
<feature type="compositionally biased region" description="Polar residues" evidence="8">
    <location>
        <begin position="1"/>
        <end position="12"/>
    </location>
</feature>
<proteinExistence type="predicted"/>
<dbReference type="Pfam" id="PF00096">
    <property type="entry name" value="zf-C2H2"/>
    <property type="match status" value="3"/>
</dbReference>
<dbReference type="InterPro" id="IPR012934">
    <property type="entry name" value="Znf_AD"/>
</dbReference>
<evidence type="ECO:0000256" key="1">
    <source>
        <dbReference type="ARBA" id="ARBA00004123"/>
    </source>
</evidence>
<evidence type="ECO:0000256" key="3">
    <source>
        <dbReference type="ARBA" id="ARBA00022737"/>
    </source>
</evidence>
<dbReference type="AlphaFoldDB" id="A0ABD1DS75"/>
<feature type="domain" description="C2H2-type" evidence="9">
    <location>
        <begin position="376"/>
        <end position="405"/>
    </location>
</feature>
<name>A0ABD1DS75_CULPP</name>
<dbReference type="GO" id="GO:0005634">
    <property type="term" value="C:nucleus"/>
    <property type="evidence" value="ECO:0007669"/>
    <property type="project" value="UniProtKB-SubCell"/>
</dbReference>
<keyword evidence="11" id="KW-1185">Reference proteome</keyword>
<keyword evidence="5" id="KW-0862">Zinc</keyword>
<feature type="region of interest" description="Disordered" evidence="8">
    <location>
        <begin position="186"/>
        <end position="229"/>
    </location>
</feature>
<dbReference type="PROSITE" id="PS00028">
    <property type="entry name" value="ZINC_FINGER_C2H2_1"/>
    <property type="match status" value="6"/>
</dbReference>
<dbReference type="GO" id="GO:0008270">
    <property type="term" value="F:zinc ion binding"/>
    <property type="evidence" value="ECO:0007669"/>
    <property type="project" value="UniProtKB-KW"/>
</dbReference>
<dbReference type="PANTHER" id="PTHR23226:SF416">
    <property type="entry name" value="FI01424P"/>
    <property type="match status" value="1"/>
</dbReference>
<dbReference type="FunFam" id="3.30.160.60:FF:000870">
    <property type="entry name" value="zinc finger protein 197 isoform X1"/>
    <property type="match status" value="1"/>
</dbReference>
<dbReference type="SMART" id="SM00868">
    <property type="entry name" value="zf-AD"/>
    <property type="match status" value="1"/>
</dbReference>
<keyword evidence="3" id="KW-0677">Repeat</keyword>
<keyword evidence="4 7" id="KW-0863">Zinc-finger</keyword>
<feature type="domain" description="C2H2-type" evidence="9">
    <location>
        <begin position="267"/>
        <end position="296"/>
    </location>
</feature>
<evidence type="ECO:0000256" key="6">
    <source>
        <dbReference type="ARBA" id="ARBA00023242"/>
    </source>
</evidence>
<dbReference type="InterPro" id="IPR036236">
    <property type="entry name" value="Znf_C2H2_sf"/>
</dbReference>
<dbReference type="EMBL" id="JBEHCU010002940">
    <property type="protein sequence ID" value="KAL1402473.1"/>
    <property type="molecule type" value="Genomic_DNA"/>
</dbReference>
<dbReference type="Gene3D" id="3.30.160.60">
    <property type="entry name" value="Classic Zinc Finger"/>
    <property type="match status" value="5"/>
</dbReference>
<evidence type="ECO:0000313" key="11">
    <source>
        <dbReference type="Proteomes" id="UP001562425"/>
    </source>
</evidence>
<reference evidence="10 11" key="1">
    <citation type="submission" date="2024-05" db="EMBL/GenBank/DDBJ databases">
        <title>Culex pipiens pipiens assembly and annotation.</title>
        <authorList>
            <person name="Alout H."/>
            <person name="Durand T."/>
        </authorList>
    </citation>
    <scope>NUCLEOTIDE SEQUENCE [LARGE SCALE GENOMIC DNA]</scope>
    <source>
        <strain evidence="10">HA-2024</strain>
        <tissue evidence="10">Whole body</tissue>
    </source>
</reference>
<evidence type="ECO:0000313" key="10">
    <source>
        <dbReference type="EMBL" id="KAL1402473.1"/>
    </source>
</evidence>